<dbReference type="Pfam" id="PF13185">
    <property type="entry name" value="GAF_2"/>
    <property type="match status" value="1"/>
</dbReference>
<dbReference type="CDD" id="cd00082">
    <property type="entry name" value="HisKA"/>
    <property type="match status" value="1"/>
</dbReference>
<accession>A0A1H2G9T2</accession>
<evidence type="ECO:0000256" key="5">
    <source>
        <dbReference type="ARBA" id="ARBA00022777"/>
    </source>
</evidence>
<dbReference type="InterPro" id="IPR003661">
    <property type="entry name" value="HisK_dim/P_dom"/>
</dbReference>
<dbReference type="SMART" id="SM00448">
    <property type="entry name" value="REC"/>
    <property type="match status" value="2"/>
</dbReference>
<dbReference type="Gene3D" id="1.10.287.130">
    <property type="match status" value="1"/>
</dbReference>
<dbReference type="AlphaFoldDB" id="A0A1H2G9T2"/>
<evidence type="ECO:0000313" key="11">
    <source>
        <dbReference type="Proteomes" id="UP000199608"/>
    </source>
</evidence>
<keyword evidence="11" id="KW-1185">Reference proteome</keyword>
<dbReference type="InterPro" id="IPR003594">
    <property type="entry name" value="HATPase_dom"/>
</dbReference>
<feature type="modified residue" description="4-aspartylphosphate" evidence="6">
    <location>
        <position position="703"/>
    </location>
</feature>
<proteinExistence type="predicted"/>
<evidence type="ECO:0000256" key="2">
    <source>
        <dbReference type="ARBA" id="ARBA00012438"/>
    </source>
</evidence>
<evidence type="ECO:0000256" key="3">
    <source>
        <dbReference type="ARBA" id="ARBA00022553"/>
    </source>
</evidence>
<keyword evidence="4" id="KW-0808">Transferase</keyword>
<dbReference type="Pfam" id="PF02518">
    <property type="entry name" value="HATPase_c"/>
    <property type="match status" value="1"/>
</dbReference>
<evidence type="ECO:0000259" key="9">
    <source>
        <dbReference type="PROSITE" id="PS50110"/>
    </source>
</evidence>
<dbReference type="Pfam" id="PF00512">
    <property type="entry name" value="HisKA"/>
    <property type="match status" value="1"/>
</dbReference>
<dbReference type="SUPFAM" id="SSF55874">
    <property type="entry name" value="ATPase domain of HSP90 chaperone/DNA topoisomerase II/histidine kinase"/>
    <property type="match status" value="1"/>
</dbReference>
<dbReference type="InterPro" id="IPR029016">
    <property type="entry name" value="GAF-like_dom_sf"/>
</dbReference>
<dbReference type="SUPFAM" id="SSF47384">
    <property type="entry name" value="Homodimeric domain of signal transducing histidine kinase"/>
    <property type="match status" value="1"/>
</dbReference>
<evidence type="ECO:0000313" key="10">
    <source>
        <dbReference type="EMBL" id="SDU16345.1"/>
    </source>
</evidence>
<dbReference type="Proteomes" id="UP000199608">
    <property type="component" value="Unassembled WGS sequence"/>
</dbReference>
<dbReference type="InterPro" id="IPR036097">
    <property type="entry name" value="HisK_dim/P_sf"/>
</dbReference>
<dbReference type="InterPro" id="IPR005467">
    <property type="entry name" value="His_kinase_dom"/>
</dbReference>
<dbReference type="InterPro" id="IPR003018">
    <property type="entry name" value="GAF"/>
</dbReference>
<dbReference type="InterPro" id="IPR011006">
    <property type="entry name" value="CheY-like_superfamily"/>
</dbReference>
<dbReference type="SMART" id="SM00387">
    <property type="entry name" value="HATPase_c"/>
    <property type="match status" value="1"/>
</dbReference>
<feature type="domain" description="Response regulatory" evidence="9">
    <location>
        <begin position="6"/>
        <end position="122"/>
    </location>
</feature>
<evidence type="ECO:0000256" key="6">
    <source>
        <dbReference type="PROSITE-ProRule" id="PRU00169"/>
    </source>
</evidence>
<dbReference type="GO" id="GO:0000155">
    <property type="term" value="F:phosphorelay sensor kinase activity"/>
    <property type="evidence" value="ECO:0007669"/>
    <property type="project" value="InterPro"/>
</dbReference>
<keyword evidence="7" id="KW-0175">Coiled coil</keyword>
<organism evidence="10 11">
    <name type="scientific">Desulfobacula phenolica</name>
    <dbReference type="NCBI Taxonomy" id="90732"/>
    <lineage>
        <taxon>Bacteria</taxon>
        <taxon>Pseudomonadati</taxon>
        <taxon>Thermodesulfobacteriota</taxon>
        <taxon>Desulfobacteria</taxon>
        <taxon>Desulfobacterales</taxon>
        <taxon>Desulfobacteraceae</taxon>
        <taxon>Desulfobacula</taxon>
    </lineage>
</organism>
<dbReference type="InterPro" id="IPR004358">
    <property type="entry name" value="Sig_transdc_His_kin-like_C"/>
</dbReference>
<dbReference type="EMBL" id="FNLL01000005">
    <property type="protein sequence ID" value="SDU16345.1"/>
    <property type="molecule type" value="Genomic_DNA"/>
</dbReference>
<feature type="coiled-coil region" evidence="7">
    <location>
        <begin position="166"/>
        <end position="225"/>
    </location>
</feature>
<evidence type="ECO:0000259" key="8">
    <source>
        <dbReference type="PROSITE" id="PS50109"/>
    </source>
</evidence>
<feature type="modified residue" description="4-aspartylphosphate" evidence="6">
    <location>
        <position position="55"/>
    </location>
</feature>
<comment type="catalytic activity">
    <reaction evidence="1">
        <text>ATP + protein L-histidine = ADP + protein N-phospho-L-histidine.</text>
        <dbReference type="EC" id="2.7.13.3"/>
    </reaction>
</comment>
<sequence length="775" mass="87554">MKDDVHLLIVEDSPTQALKIQYFLEQNGYKVSMAKDGEQALVMLKDIIPTIIISDIVMPKMNGYELCDEIKKNDKLKDIPIILLTSLSEPENVINGLVCGATNFIVKPFDEQFLLSRIKYILINKEMRDSAFSQMGIEIFFRDKKYFISSERVQMIDLLLSTYEVAIQKSHDLKKANQELEQIKDELERRVLERTAELSKSNVQLQKEIEERKHVEEALRQSENKLAIKNQISQVFITASDDKLFENVLQVVLKALKSKYGICIYGYTDEDGSYTCSSVTREVKKECEMSDKNIIWPHASWTSISGKALSEKETLYSNEPFRVPEGHIQITRILNVPIIHRGNVIGNIMVGNKKTDYDNSDVQLMESIAGHLAPLLNAKLQKDKQTKERKMLEAQLQQAQRMESIGTLAGGIAHDFNNILFPIVGHTEMLLEDVPESSLWRDDLNEIYIGALRARDLVKQILTFSRQESIELILTKTQPIIKEVLKLIRSTIPTTIEIKQNIETDCGLVKADPTQIHQIMMNLTTNAYHSMQDIGGELTVSLKEVELSRNNVIIPDMLPGTYACLTVADTGIGMDKNITEKIFDPFFTTKEKGTGMGLSVVHGIVNRMGGTIRVYSEPGKGSEFNVYFPVARSSSEEQDSLTKKIIQGGTERLLLVDDENAIILMEKRMLERLGYQITSCTDSIEALDVFHTNPDKFDLVITDMAMPNMPGDKLSAEMVRIRPDISILLCTGFSERISEEKAASLGIKGLLMKPIVMRDFAQKIRDVLDESVQAS</sequence>
<dbReference type="Gene3D" id="3.30.565.10">
    <property type="entry name" value="Histidine kinase-like ATPase, C-terminal domain"/>
    <property type="match status" value="1"/>
</dbReference>
<dbReference type="PROSITE" id="PS50110">
    <property type="entry name" value="RESPONSE_REGULATORY"/>
    <property type="match status" value="2"/>
</dbReference>
<protein>
    <recommendedName>
        <fullName evidence="2">histidine kinase</fullName>
        <ecNumber evidence="2">2.7.13.3</ecNumber>
    </recommendedName>
</protein>
<name>A0A1H2G9T2_9BACT</name>
<dbReference type="PANTHER" id="PTHR43547">
    <property type="entry name" value="TWO-COMPONENT HISTIDINE KINASE"/>
    <property type="match status" value="1"/>
</dbReference>
<dbReference type="EC" id="2.7.13.3" evidence="2"/>
<dbReference type="PANTHER" id="PTHR43547:SF2">
    <property type="entry name" value="HYBRID SIGNAL TRANSDUCTION HISTIDINE KINASE C"/>
    <property type="match status" value="1"/>
</dbReference>
<dbReference type="Pfam" id="PF00072">
    <property type="entry name" value="Response_reg"/>
    <property type="match status" value="2"/>
</dbReference>
<dbReference type="InterPro" id="IPR001789">
    <property type="entry name" value="Sig_transdc_resp-reg_receiver"/>
</dbReference>
<reference evidence="11" key="1">
    <citation type="submission" date="2016-10" db="EMBL/GenBank/DDBJ databases">
        <authorList>
            <person name="Varghese N."/>
            <person name="Submissions S."/>
        </authorList>
    </citation>
    <scope>NUCLEOTIDE SEQUENCE [LARGE SCALE GENOMIC DNA]</scope>
    <source>
        <strain evidence="11">DSM 3384</strain>
    </source>
</reference>
<evidence type="ECO:0000256" key="1">
    <source>
        <dbReference type="ARBA" id="ARBA00000085"/>
    </source>
</evidence>
<evidence type="ECO:0000256" key="4">
    <source>
        <dbReference type="ARBA" id="ARBA00022679"/>
    </source>
</evidence>
<feature type="domain" description="Histidine kinase" evidence="8">
    <location>
        <begin position="411"/>
        <end position="632"/>
    </location>
</feature>
<dbReference type="Gene3D" id="3.30.450.40">
    <property type="match status" value="1"/>
</dbReference>
<dbReference type="SMART" id="SM00388">
    <property type="entry name" value="HisKA"/>
    <property type="match status" value="1"/>
</dbReference>
<dbReference type="Gene3D" id="3.40.50.2300">
    <property type="match status" value="2"/>
</dbReference>
<dbReference type="RefSeq" id="WP_092233232.1">
    <property type="nucleotide sequence ID" value="NZ_FNLL01000005.1"/>
</dbReference>
<feature type="coiled-coil region" evidence="7">
    <location>
        <begin position="375"/>
        <end position="402"/>
    </location>
</feature>
<dbReference type="InterPro" id="IPR036890">
    <property type="entry name" value="HATPase_C_sf"/>
</dbReference>
<dbReference type="PROSITE" id="PS50109">
    <property type="entry name" value="HIS_KIN"/>
    <property type="match status" value="1"/>
</dbReference>
<dbReference type="SUPFAM" id="SSF55781">
    <property type="entry name" value="GAF domain-like"/>
    <property type="match status" value="1"/>
</dbReference>
<evidence type="ECO:0000256" key="7">
    <source>
        <dbReference type="SAM" id="Coils"/>
    </source>
</evidence>
<dbReference type="SUPFAM" id="SSF52172">
    <property type="entry name" value="CheY-like"/>
    <property type="match status" value="2"/>
</dbReference>
<gene>
    <name evidence="10" type="ORF">SAMN04487931_10582</name>
</gene>
<keyword evidence="5 10" id="KW-0418">Kinase</keyword>
<feature type="domain" description="Response regulatory" evidence="9">
    <location>
        <begin position="652"/>
        <end position="768"/>
    </location>
</feature>
<dbReference type="CDD" id="cd00156">
    <property type="entry name" value="REC"/>
    <property type="match status" value="1"/>
</dbReference>
<keyword evidence="3 6" id="KW-0597">Phosphoprotein</keyword>
<dbReference type="PRINTS" id="PR00344">
    <property type="entry name" value="BCTRLSENSOR"/>
</dbReference>